<comment type="caution">
    <text evidence="2">The sequence shown here is derived from an EMBL/GenBank/DDBJ whole genome shotgun (WGS) entry which is preliminary data.</text>
</comment>
<dbReference type="RefSeq" id="WP_176818485.1">
    <property type="nucleotide sequence ID" value="NZ_JABXWP010000020.1"/>
</dbReference>
<evidence type="ECO:0000313" key="2">
    <source>
        <dbReference type="EMBL" id="NVO89145.1"/>
    </source>
</evidence>
<dbReference type="AlphaFoldDB" id="A0A7Y7QI15"/>
<gene>
    <name evidence="2" type="ORF">HWN39_11745</name>
</gene>
<keyword evidence="1" id="KW-1133">Transmembrane helix</keyword>
<evidence type="ECO:0008006" key="4">
    <source>
        <dbReference type="Google" id="ProtNLM"/>
    </source>
</evidence>
<feature type="transmembrane region" description="Helical" evidence="1">
    <location>
        <begin position="12"/>
        <end position="32"/>
    </location>
</feature>
<evidence type="ECO:0000313" key="3">
    <source>
        <dbReference type="Proteomes" id="UP000542889"/>
    </source>
</evidence>
<sequence>MNKPSLFKIYKSIIAIIIYPLFFLTFLAAIQASQLNFATISKPLFTLVFFLVIISAILWHFRTTTWSLAFKAYLQVRDHAVLSIIISMAFAFLIQLIVLFNAKTPIGWDVGSVVSIAIKPSIGSNYVSINPNNLFLISLYHFLYAWLMPSPASTVSAWLFFQIITVIELDLSVVFLIYAVRLIFNRDVAMITYIIFYFLFLFTPYIQTPYSDIAVLLPTSLALVSIAKLEKSHHIQLKFLWAILTASLAAISFAIKPSALIIIIAWLIERFVSEILVNTEKGKYQRLIILLTVLLSFVGAYHALNTVTEAKTPIKIEKNLALPWQHFAYMGITGNGGYNDTIKSRTINLKNTKKMERYSITGINHRLHELGPIGYFQFLTVKQMNNTSRGDFSWGGDGIALSPFTKTKNSLQSRIRSLYLVGGSHAADLSFYFQIVWIFTLIGIMFTLFKRKKEAWIGILILSMLGGFLYLLLFEGGRSRYLIQFLPVIVPLAAYGWFTLAKMVQIRYKRELRH</sequence>
<feature type="transmembrane region" description="Helical" evidence="1">
    <location>
        <begin position="456"/>
        <end position="475"/>
    </location>
</feature>
<feature type="transmembrane region" description="Helical" evidence="1">
    <location>
        <begin position="44"/>
        <end position="61"/>
    </location>
</feature>
<feature type="transmembrane region" description="Helical" evidence="1">
    <location>
        <begin position="158"/>
        <end position="180"/>
    </location>
</feature>
<feature type="transmembrane region" description="Helical" evidence="1">
    <location>
        <begin position="187"/>
        <end position="206"/>
    </location>
</feature>
<organism evidence="2 3">
    <name type="scientific">Lacticaseibacillus rhamnosus</name>
    <name type="common">Lactobacillus rhamnosus</name>
    <dbReference type="NCBI Taxonomy" id="47715"/>
    <lineage>
        <taxon>Bacteria</taxon>
        <taxon>Bacillati</taxon>
        <taxon>Bacillota</taxon>
        <taxon>Bacilli</taxon>
        <taxon>Lactobacillales</taxon>
        <taxon>Lactobacillaceae</taxon>
        <taxon>Lacticaseibacillus</taxon>
    </lineage>
</organism>
<proteinExistence type="predicted"/>
<accession>A0A7Y7QI15</accession>
<keyword evidence="1" id="KW-0472">Membrane</keyword>
<feature type="transmembrane region" description="Helical" evidence="1">
    <location>
        <begin position="481"/>
        <end position="500"/>
    </location>
</feature>
<feature type="transmembrane region" description="Helical" evidence="1">
    <location>
        <begin position="81"/>
        <end position="100"/>
    </location>
</feature>
<feature type="transmembrane region" description="Helical" evidence="1">
    <location>
        <begin position="429"/>
        <end position="449"/>
    </location>
</feature>
<feature type="transmembrane region" description="Helical" evidence="1">
    <location>
        <begin position="239"/>
        <end position="267"/>
    </location>
</feature>
<reference evidence="2 3" key="1">
    <citation type="submission" date="2020-06" db="EMBL/GenBank/DDBJ databases">
        <title>Lactobacillus rhamnosus QC,genome.</title>
        <authorList>
            <person name="Yi H."/>
            <person name="Jin M."/>
        </authorList>
    </citation>
    <scope>NUCLEOTIDE SEQUENCE [LARGE SCALE GENOMIC DNA]</scope>
    <source>
        <strain evidence="2 3">QC</strain>
    </source>
</reference>
<dbReference type="Proteomes" id="UP000542889">
    <property type="component" value="Unassembled WGS sequence"/>
</dbReference>
<protein>
    <recommendedName>
        <fullName evidence="4">Glycosyltransferase RgtA/B/C/D-like domain-containing protein</fullName>
    </recommendedName>
</protein>
<dbReference type="EMBL" id="JABXWP010000020">
    <property type="protein sequence ID" value="NVO89145.1"/>
    <property type="molecule type" value="Genomic_DNA"/>
</dbReference>
<evidence type="ECO:0000256" key="1">
    <source>
        <dbReference type="SAM" id="Phobius"/>
    </source>
</evidence>
<keyword evidence="1" id="KW-0812">Transmembrane</keyword>
<name>A0A7Y7QI15_LACRH</name>
<feature type="transmembrane region" description="Helical" evidence="1">
    <location>
        <begin position="287"/>
        <end position="304"/>
    </location>
</feature>